<keyword evidence="5" id="KW-1185">Reference proteome</keyword>
<feature type="short sequence motif" description="GXWXGXG" evidence="1">
    <location>
        <begin position="45"/>
        <end position="51"/>
    </location>
</feature>
<comment type="pathway">
    <text evidence="1">Nitrogen metabolism.</text>
</comment>
<comment type="catalytic activity">
    <reaction evidence="1">
        <text>peroxynitrite = nitrate</text>
        <dbReference type="Rhea" id="RHEA:63116"/>
        <dbReference type="ChEBI" id="CHEBI:17632"/>
        <dbReference type="ChEBI" id="CHEBI:25941"/>
    </reaction>
</comment>
<dbReference type="InterPro" id="IPR014878">
    <property type="entry name" value="THAP4-like_heme-bd"/>
</dbReference>
<evidence type="ECO:0000313" key="5">
    <source>
        <dbReference type="Proteomes" id="UP000237752"/>
    </source>
</evidence>
<gene>
    <name evidence="4" type="ORF">CLV47_1357</name>
</gene>
<dbReference type="GO" id="GO:0046872">
    <property type="term" value="F:metal ion binding"/>
    <property type="evidence" value="ECO:0007669"/>
    <property type="project" value="UniProtKB-KW"/>
</dbReference>
<dbReference type="AlphaFoldDB" id="A0A2T0YYQ1"/>
<dbReference type="InterPro" id="IPR045165">
    <property type="entry name" value="Nitrobindin"/>
</dbReference>
<comment type="domain">
    <text evidence="1">Forms a 10-stranded antiparallel beta-barrel structure able to accommodate a hydrophobic ligand in its interior. In fact, this fold hosts the heme group, which is located in a wide surface cleft.</text>
</comment>
<dbReference type="OrthoDB" id="4804006at2"/>
<keyword evidence="1" id="KW-0413">Isomerase</keyword>
<accession>A0A2T0YYQ1</accession>
<evidence type="ECO:0000256" key="2">
    <source>
        <dbReference type="SAM" id="MobiDB-lite"/>
    </source>
</evidence>
<name>A0A2T0YYQ1_9ACTN</name>
<evidence type="ECO:0000256" key="1">
    <source>
        <dbReference type="HAMAP-Rule" id="MF_01297"/>
    </source>
</evidence>
<evidence type="ECO:0000313" key="4">
    <source>
        <dbReference type="EMBL" id="PRZ29213.1"/>
    </source>
</evidence>
<dbReference type="HAMAP" id="MF_01297">
    <property type="entry name" value="nitrobindin"/>
    <property type="match status" value="1"/>
</dbReference>
<dbReference type="InterPro" id="IPR022939">
    <property type="entry name" value="Nb(III)_bact/plant"/>
</dbReference>
<keyword evidence="1" id="KW-0408">Iron</keyword>
<comment type="caution">
    <text evidence="4">The sequence shown here is derived from an EMBL/GenBank/DDBJ whole genome shotgun (WGS) entry which is preliminary data.</text>
</comment>
<reference evidence="4 5" key="1">
    <citation type="submission" date="2018-03" db="EMBL/GenBank/DDBJ databases">
        <title>Genomic Encyclopedia of Archaeal and Bacterial Type Strains, Phase II (KMG-II): from individual species to whole genera.</title>
        <authorList>
            <person name="Goeker M."/>
        </authorList>
    </citation>
    <scope>NUCLEOTIDE SEQUENCE [LARGE SCALE GENOMIC DNA]</scope>
    <source>
        <strain evidence="4 5">DSM 100065</strain>
    </source>
</reference>
<protein>
    <recommendedName>
        <fullName evidence="1">Peroxynitrite isomerase</fullName>
        <ecNumber evidence="1">5.99.-.-</ecNumber>
    </recommendedName>
    <alternativeName>
        <fullName evidence="1">Ferric nitrobindin</fullName>
        <shortName evidence="1">Nb(III)</shortName>
    </alternativeName>
</protein>
<dbReference type="Proteomes" id="UP000237752">
    <property type="component" value="Unassembled WGS sequence"/>
</dbReference>
<dbReference type="Pfam" id="PF08768">
    <property type="entry name" value="THAP4_heme-bd"/>
    <property type="match status" value="1"/>
</dbReference>
<proteinExistence type="inferred from homology"/>
<dbReference type="EC" id="5.99.-.-" evidence="1"/>
<feature type="binding site" evidence="1">
    <location>
        <position position="57"/>
    </location>
    <ligand>
        <name>heme b</name>
        <dbReference type="ChEBI" id="CHEBI:60344"/>
    </ligand>
</feature>
<dbReference type="PANTHER" id="PTHR15854">
    <property type="entry name" value="THAP4 PROTEIN"/>
    <property type="match status" value="1"/>
</dbReference>
<feature type="binding site" description="axial binding residue" evidence="1">
    <location>
        <position position="181"/>
    </location>
    <ligand>
        <name>heme b</name>
        <dbReference type="ChEBI" id="CHEBI:60344"/>
    </ligand>
    <ligandPart>
        <name>Fe</name>
        <dbReference type="ChEBI" id="CHEBI:18248"/>
    </ligandPart>
</feature>
<keyword evidence="1" id="KW-0349">Heme</keyword>
<evidence type="ECO:0000259" key="3">
    <source>
        <dbReference type="Pfam" id="PF08768"/>
    </source>
</evidence>
<keyword evidence="1" id="KW-0479">Metal-binding</keyword>
<feature type="region of interest" description="Disordered" evidence="2">
    <location>
        <begin position="1"/>
        <end position="28"/>
    </location>
</feature>
<comment type="similarity">
    <text evidence="1">Belongs to the nitrobindin family.</text>
</comment>
<organism evidence="4 5">
    <name type="scientific">Antricoccus suffuscus</name>
    <dbReference type="NCBI Taxonomy" id="1629062"/>
    <lineage>
        <taxon>Bacteria</taxon>
        <taxon>Bacillati</taxon>
        <taxon>Actinomycetota</taxon>
        <taxon>Actinomycetes</taxon>
        <taxon>Geodermatophilales</taxon>
        <taxon>Antricoccaceae</taxon>
        <taxon>Antricoccus</taxon>
    </lineage>
</organism>
<dbReference type="RefSeq" id="WP_106351195.1">
    <property type="nucleotide sequence ID" value="NZ_PVUE01000035.1"/>
</dbReference>
<dbReference type="Gene3D" id="2.40.128.20">
    <property type="match status" value="1"/>
</dbReference>
<dbReference type="GO" id="GO:0020037">
    <property type="term" value="F:heme binding"/>
    <property type="evidence" value="ECO:0007669"/>
    <property type="project" value="UniProtKB-UniRule"/>
</dbReference>
<dbReference type="EMBL" id="PVUE01000035">
    <property type="protein sequence ID" value="PRZ29213.1"/>
    <property type="molecule type" value="Genomic_DNA"/>
</dbReference>
<comment type="caution">
    <text evidence="1">Lacks conserved residue(s) required for the propagation of feature annotation.</text>
</comment>
<dbReference type="SUPFAM" id="SSF50814">
    <property type="entry name" value="Lipocalins"/>
    <property type="match status" value="1"/>
</dbReference>
<dbReference type="GO" id="GO:0062213">
    <property type="term" value="F:peroxynitrite isomerase activity"/>
    <property type="evidence" value="ECO:0007669"/>
    <property type="project" value="UniProtKB-UniRule"/>
</dbReference>
<dbReference type="InterPro" id="IPR012674">
    <property type="entry name" value="Calycin"/>
</dbReference>
<comment type="function">
    <text evidence="1">Heme-binding protein able to scavenge peroxynitrite and to protect free L-tyrosine against peroxynitrite-mediated nitration, by acting as a peroxynitrite isomerase that converts peroxynitrite to nitrate. Therefore, this protein likely plays a role in peroxynitrite sensing and in the detoxification of reactive nitrogen and oxygen species (RNS and ROS, respectively). Is able to bind nitric oxide (NO) in vitro, but may act as a sensor of peroxynitrite levels in vivo.</text>
</comment>
<comment type="cofactor">
    <cofactor evidence="1">
        <name>heme b</name>
        <dbReference type="ChEBI" id="CHEBI:60344"/>
    </cofactor>
    <text evidence="1">Binds 1 heme b group per subunit, that coordinates a highly solvent-exposed Fe(III) atom.</text>
</comment>
<dbReference type="PANTHER" id="PTHR15854:SF4">
    <property type="entry name" value="PEROXYNITRITE ISOMERASE THAP4"/>
    <property type="match status" value="1"/>
</dbReference>
<dbReference type="CDD" id="cd07828">
    <property type="entry name" value="lipocalin_heme-bd-THAP4-like"/>
    <property type="match status" value="1"/>
</dbReference>
<sequence>MIDPSADAGVPATQDDDNAPGADTVDVRSGPEVHHDVLALLPLLGVWRGEGQGDYPTMDGFAYGQEIRFFHDGRPFLGMESKTWILDAEGKPSRLANREVGWWRPGKGDDFDVVLTDSTGIVEVYVGQARTTTSWELTSDLVARIPSAPDVTANHRLYGIVEGDLMYAVDMAAMGQPLQAHISARLKRVA</sequence>
<feature type="domain" description="THAP4-like heme-binding" evidence="3">
    <location>
        <begin position="37"/>
        <end position="188"/>
    </location>
</feature>